<dbReference type="InterPro" id="IPR023213">
    <property type="entry name" value="CAT-like_dom_sf"/>
</dbReference>
<gene>
    <name evidence="4" type="ORF">SEVIR_4G044900v2</name>
</gene>
<name>A0A4U6UWE8_SETVI</name>
<dbReference type="Pfam" id="PF02458">
    <property type="entry name" value="Transferase"/>
    <property type="match status" value="1"/>
</dbReference>
<evidence type="ECO:0000256" key="1">
    <source>
        <dbReference type="ARBA" id="ARBA00009861"/>
    </source>
</evidence>
<evidence type="ECO:0000313" key="4">
    <source>
        <dbReference type="EMBL" id="TKW19825.1"/>
    </source>
</evidence>
<dbReference type="PANTHER" id="PTHR31642">
    <property type="entry name" value="TRICHOTHECENE 3-O-ACETYLTRANSFERASE"/>
    <property type="match status" value="1"/>
</dbReference>
<accession>A0A4U6UWE8</accession>
<dbReference type="EMBL" id="CM016555">
    <property type="protein sequence ID" value="TKW19825.1"/>
    <property type="molecule type" value="Genomic_DNA"/>
</dbReference>
<dbReference type="Gramene" id="TKW19825">
    <property type="protein sequence ID" value="TKW19825"/>
    <property type="gene ID" value="SEVIR_4G044900v2"/>
</dbReference>
<proteinExistence type="inferred from homology"/>
<sequence length="430" mass="46165">MAVVEVLTSEVAVPAEETPAGAIWLSNLDLAARRGYTPTVYFFRSNGEPGFFAAEVVKESLARALVAFYPLAGRLGVDATTGRVQIDCNGEGAVFVTARSGRYALDDLMSEFAPCREMRDLFVPPTPPPNPPCPLLFVQVTRLRCGSVVLGQAMHHSACDARGAAHFFETWASIARGDAAAAPVPPCFDHGLLAARPERAVTYDHPEYMPEPEPVDAAAASEYASAIITMTKAQVAALRARCPGASTFRAVVALVWRCACRARSLPHDAETRLYSMIDMRARLDPPLPPGYFGNAVVRTSVSATAAEVVSSPVGHVARRALAATSQGGDYARSLVDYLEGVDAMNLPRSGISRAHLRAISWVGMSLYKADFGWGAPAFMGPALMYYSGFVYVMNAAGKDGDLALVLSLEPESMPEFRKVFAEELARLDVV</sequence>
<protein>
    <submittedName>
        <fullName evidence="4">Uncharacterized protein</fullName>
    </submittedName>
</protein>
<keyword evidence="5" id="KW-1185">Reference proteome</keyword>
<evidence type="ECO:0000313" key="5">
    <source>
        <dbReference type="Proteomes" id="UP000298652"/>
    </source>
</evidence>
<dbReference type="InterPro" id="IPR050317">
    <property type="entry name" value="Plant_Fungal_Acyltransferase"/>
</dbReference>
<dbReference type="GO" id="GO:0016747">
    <property type="term" value="F:acyltransferase activity, transferring groups other than amino-acyl groups"/>
    <property type="evidence" value="ECO:0007669"/>
    <property type="project" value="UniProtKB-ARBA"/>
</dbReference>
<dbReference type="AlphaFoldDB" id="A0A4U6UWE8"/>
<dbReference type="Proteomes" id="UP000298652">
    <property type="component" value="Chromosome 4"/>
</dbReference>
<evidence type="ECO:0000256" key="3">
    <source>
        <dbReference type="ARBA" id="ARBA00023315"/>
    </source>
</evidence>
<keyword evidence="2" id="KW-0808">Transferase</keyword>
<dbReference type="OMA" id="FETWAGI"/>
<comment type="similarity">
    <text evidence="1">Belongs to the plant acyltransferase family.</text>
</comment>
<dbReference type="PANTHER" id="PTHR31642:SF144">
    <property type="entry name" value="SPERMIDINE HYDROXYCINNAMOYL TRANSFERASE"/>
    <property type="match status" value="1"/>
</dbReference>
<reference evidence="4" key="1">
    <citation type="submission" date="2019-03" db="EMBL/GenBank/DDBJ databases">
        <title>WGS assembly of Setaria viridis.</title>
        <authorList>
            <person name="Huang P."/>
            <person name="Jenkins J."/>
            <person name="Grimwood J."/>
            <person name="Barry K."/>
            <person name="Healey A."/>
            <person name="Mamidi S."/>
            <person name="Sreedasyam A."/>
            <person name="Shu S."/>
            <person name="Feldman M."/>
            <person name="Wu J."/>
            <person name="Yu Y."/>
            <person name="Chen C."/>
            <person name="Johnson J."/>
            <person name="Rokhsar D."/>
            <person name="Baxter I."/>
            <person name="Schmutz J."/>
            <person name="Brutnell T."/>
            <person name="Kellogg E."/>
        </authorList>
    </citation>
    <scope>NUCLEOTIDE SEQUENCE [LARGE SCALE GENOMIC DNA]</scope>
</reference>
<organism evidence="4 5">
    <name type="scientific">Setaria viridis</name>
    <name type="common">Green bristlegrass</name>
    <name type="synonym">Setaria italica subsp. viridis</name>
    <dbReference type="NCBI Taxonomy" id="4556"/>
    <lineage>
        <taxon>Eukaryota</taxon>
        <taxon>Viridiplantae</taxon>
        <taxon>Streptophyta</taxon>
        <taxon>Embryophyta</taxon>
        <taxon>Tracheophyta</taxon>
        <taxon>Spermatophyta</taxon>
        <taxon>Magnoliopsida</taxon>
        <taxon>Liliopsida</taxon>
        <taxon>Poales</taxon>
        <taxon>Poaceae</taxon>
        <taxon>PACMAD clade</taxon>
        <taxon>Panicoideae</taxon>
        <taxon>Panicodae</taxon>
        <taxon>Paniceae</taxon>
        <taxon>Cenchrinae</taxon>
        <taxon>Setaria</taxon>
    </lineage>
</organism>
<dbReference type="Gene3D" id="3.30.559.10">
    <property type="entry name" value="Chloramphenicol acetyltransferase-like domain"/>
    <property type="match status" value="2"/>
</dbReference>
<evidence type="ECO:0000256" key="2">
    <source>
        <dbReference type="ARBA" id="ARBA00022679"/>
    </source>
</evidence>
<keyword evidence="3" id="KW-0012">Acyltransferase</keyword>